<keyword evidence="11" id="KW-1185">Reference proteome</keyword>
<evidence type="ECO:0000256" key="1">
    <source>
        <dbReference type="ARBA" id="ARBA00004167"/>
    </source>
</evidence>
<evidence type="ECO:0000313" key="11">
    <source>
        <dbReference type="Proteomes" id="UP000015103"/>
    </source>
</evidence>
<dbReference type="InParanoid" id="T1HYN7"/>
<evidence type="ECO:0000313" key="10">
    <source>
        <dbReference type="EnsemblMetazoa" id="RPRC009157-PA"/>
    </source>
</evidence>
<evidence type="ECO:0000256" key="6">
    <source>
        <dbReference type="ARBA" id="ARBA00023157"/>
    </source>
</evidence>
<protein>
    <submittedName>
        <fullName evidence="10">Uncharacterized protein</fullName>
    </submittedName>
</protein>
<keyword evidence="3" id="KW-0677">Repeat</keyword>
<dbReference type="GO" id="GO:0006898">
    <property type="term" value="P:receptor-mediated endocytosis"/>
    <property type="evidence" value="ECO:0007669"/>
    <property type="project" value="TreeGrafter"/>
</dbReference>
<dbReference type="SUPFAM" id="SSF57424">
    <property type="entry name" value="LDL receptor-like module"/>
    <property type="match status" value="2"/>
</dbReference>
<dbReference type="InterPro" id="IPR002172">
    <property type="entry name" value="LDrepeatLR_classA_rpt"/>
</dbReference>
<dbReference type="HOGENOM" id="CLU_1469970_0_0_1"/>
<evidence type="ECO:0000256" key="7">
    <source>
        <dbReference type="ARBA" id="ARBA00023170"/>
    </source>
</evidence>
<dbReference type="STRING" id="13249.T1HYN7"/>
<dbReference type="PRINTS" id="PR00261">
    <property type="entry name" value="LDLRECEPTOR"/>
</dbReference>
<keyword evidence="2" id="KW-0812">Transmembrane</keyword>
<dbReference type="PANTHER" id="PTHR22722">
    <property type="entry name" value="LOW-DENSITY LIPOPROTEIN RECEPTOR-RELATED PROTEIN 2-RELATED"/>
    <property type="match status" value="1"/>
</dbReference>
<reference evidence="10" key="1">
    <citation type="submission" date="2015-05" db="UniProtKB">
        <authorList>
            <consortium name="EnsemblMetazoa"/>
        </authorList>
    </citation>
    <scope>IDENTIFICATION</scope>
</reference>
<evidence type="ECO:0000256" key="3">
    <source>
        <dbReference type="ARBA" id="ARBA00022737"/>
    </source>
</evidence>
<dbReference type="eggNOG" id="KOG1215">
    <property type="taxonomic scope" value="Eukaryota"/>
</dbReference>
<evidence type="ECO:0000256" key="2">
    <source>
        <dbReference type="ARBA" id="ARBA00022692"/>
    </source>
</evidence>
<dbReference type="GO" id="GO:0042562">
    <property type="term" value="F:hormone binding"/>
    <property type="evidence" value="ECO:0007669"/>
    <property type="project" value="TreeGrafter"/>
</dbReference>
<dbReference type="InterPro" id="IPR023415">
    <property type="entry name" value="LDLR_class-A_CS"/>
</dbReference>
<evidence type="ECO:0000256" key="9">
    <source>
        <dbReference type="PROSITE-ProRule" id="PRU00124"/>
    </source>
</evidence>
<comment type="caution">
    <text evidence="9">Lacks conserved residue(s) required for the propagation of feature annotation.</text>
</comment>
<dbReference type="PANTHER" id="PTHR22722:SF14">
    <property type="entry name" value="MEGALIN, ISOFORM A"/>
    <property type="match status" value="1"/>
</dbReference>
<dbReference type="AlphaFoldDB" id="T1HYN7"/>
<feature type="disulfide bond" evidence="9">
    <location>
        <begin position="123"/>
        <end position="138"/>
    </location>
</feature>
<dbReference type="PROSITE" id="PS50068">
    <property type="entry name" value="LDLRA_2"/>
    <property type="match status" value="2"/>
</dbReference>
<accession>T1HYN7</accession>
<comment type="subcellular location">
    <subcellularLocation>
        <location evidence="1">Membrane</location>
        <topology evidence="1">Single-pass membrane protein</topology>
    </subcellularLocation>
</comment>
<dbReference type="InterPro" id="IPR051221">
    <property type="entry name" value="LDLR-related"/>
</dbReference>
<dbReference type="Gene3D" id="4.10.400.10">
    <property type="entry name" value="Low-density Lipoprotein Receptor"/>
    <property type="match status" value="2"/>
</dbReference>
<dbReference type="PROSITE" id="PS01209">
    <property type="entry name" value="LDLRA_1"/>
    <property type="match status" value="1"/>
</dbReference>
<dbReference type="EMBL" id="ACPB03022461">
    <property type="status" value="NOT_ANNOTATED_CDS"/>
    <property type="molecule type" value="Genomic_DNA"/>
</dbReference>
<dbReference type="Proteomes" id="UP000015103">
    <property type="component" value="Unassembled WGS sequence"/>
</dbReference>
<dbReference type="SMART" id="SM00192">
    <property type="entry name" value="LDLa"/>
    <property type="match status" value="2"/>
</dbReference>
<dbReference type="GO" id="GO:0043235">
    <property type="term" value="C:receptor complex"/>
    <property type="evidence" value="ECO:0007669"/>
    <property type="project" value="TreeGrafter"/>
</dbReference>
<dbReference type="EnsemblMetazoa" id="RPRC009157-RA">
    <property type="protein sequence ID" value="RPRC009157-PA"/>
    <property type="gene ID" value="RPRC009157"/>
</dbReference>
<dbReference type="VEuPathDB" id="VectorBase:RPRC009157"/>
<dbReference type="GO" id="GO:0016324">
    <property type="term" value="C:apical plasma membrane"/>
    <property type="evidence" value="ECO:0007669"/>
    <property type="project" value="TreeGrafter"/>
</dbReference>
<keyword evidence="7" id="KW-0675">Receptor</keyword>
<name>T1HYN7_RHOPR</name>
<proteinExistence type="predicted"/>
<evidence type="ECO:0000256" key="4">
    <source>
        <dbReference type="ARBA" id="ARBA00022989"/>
    </source>
</evidence>
<evidence type="ECO:0000256" key="8">
    <source>
        <dbReference type="ARBA" id="ARBA00023180"/>
    </source>
</evidence>
<sequence>MALPQTGKHLPPRIYHQIFFPSYLPKSWLKHYHPRPSDKPHYDIKLPRSGIVIHKAGGGFYDPSDEEEIMRSYGQQTAQRGLAPYEDTEMEVDTEEAGCGGWCHSGEFLCYQACTCIPASWRCDGFFDCVGGDDEATCTASEKQKTCDETTHIRCPRTWKCISKEWLCDGEDDCGDFSDETHCV</sequence>
<keyword evidence="4" id="KW-1133">Transmembrane helix</keyword>
<feature type="disulfide bond" evidence="9">
    <location>
        <begin position="168"/>
        <end position="183"/>
    </location>
</feature>
<dbReference type="InterPro" id="IPR036055">
    <property type="entry name" value="LDL_receptor-like_sf"/>
</dbReference>
<keyword evidence="6 9" id="KW-1015">Disulfide bond</keyword>
<keyword evidence="5" id="KW-0472">Membrane</keyword>
<keyword evidence="8" id="KW-0325">Glycoprotein</keyword>
<organism evidence="10 11">
    <name type="scientific">Rhodnius prolixus</name>
    <name type="common">Triatomid bug</name>
    <dbReference type="NCBI Taxonomy" id="13249"/>
    <lineage>
        <taxon>Eukaryota</taxon>
        <taxon>Metazoa</taxon>
        <taxon>Ecdysozoa</taxon>
        <taxon>Arthropoda</taxon>
        <taxon>Hexapoda</taxon>
        <taxon>Insecta</taxon>
        <taxon>Pterygota</taxon>
        <taxon>Neoptera</taxon>
        <taxon>Paraneoptera</taxon>
        <taxon>Hemiptera</taxon>
        <taxon>Heteroptera</taxon>
        <taxon>Panheteroptera</taxon>
        <taxon>Cimicomorpha</taxon>
        <taxon>Reduviidae</taxon>
        <taxon>Triatominae</taxon>
        <taxon>Rhodnius</taxon>
    </lineage>
</organism>
<evidence type="ECO:0000256" key="5">
    <source>
        <dbReference type="ARBA" id="ARBA00023136"/>
    </source>
</evidence>
<dbReference type="Pfam" id="PF00057">
    <property type="entry name" value="Ldl_recept_a"/>
    <property type="match status" value="2"/>
</dbReference>
<dbReference type="CDD" id="cd00112">
    <property type="entry name" value="LDLa"/>
    <property type="match status" value="2"/>
</dbReference>